<dbReference type="InterPro" id="IPR036514">
    <property type="entry name" value="SGNH_hydro_sf"/>
</dbReference>
<accession>A0A1G1VAT8</accession>
<dbReference type="PANTHER" id="PTHR30383">
    <property type="entry name" value="THIOESTERASE 1/PROTEASE 1/LYSOPHOSPHOLIPASE L1"/>
    <property type="match status" value="1"/>
</dbReference>
<dbReference type="PANTHER" id="PTHR30383:SF5">
    <property type="entry name" value="SGNH HYDROLASE-TYPE ESTERASE DOMAIN-CONTAINING PROTEIN"/>
    <property type="match status" value="1"/>
</dbReference>
<protein>
    <recommendedName>
        <fullName evidence="1">SGNH hydrolase-type esterase domain-containing protein</fullName>
    </recommendedName>
</protein>
<dbReference type="InterPro" id="IPR013830">
    <property type="entry name" value="SGNH_hydro"/>
</dbReference>
<dbReference type="Gene3D" id="3.40.50.1110">
    <property type="entry name" value="SGNH hydrolase"/>
    <property type="match status" value="1"/>
</dbReference>
<dbReference type="Proteomes" id="UP000178659">
    <property type="component" value="Unassembled WGS sequence"/>
</dbReference>
<sequence>MAQILIFGASIAWGAWDTQGGWAQRLKQYVDENNIKHLGSFDFNWTYPLGIPGDSSTTLLERVEQEMDARCDEGVETVVLFEVGTNDSLMSLKDGTNATPLNVFKKNLEELILAARKYQARIVFVGLPPVDEDKMNPTPHMQGFAYTNESLKEYNNSIKQLCDEQNLNFVEVYEAFLKANFKNLLADGLHPNSRGHQKIFELAKSCLLENKLINSKE</sequence>
<organism evidence="2 3">
    <name type="scientific">Candidatus Blackburnbacteria bacterium RIFCSPLOWO2_01_FULL_40_20</name>
    <dbReference type="NCBI Taxonomy" id="1797519"/>
    <lineage>
        <taxon>Bacteria</taxon>
        <taxon>Candidatus Blackburniibacteriota</taxon>
    </lineage>
</organism>
<dbReference type="SUPFAM" id="SSF52266">
    <property type="entry name" value="SGNH hydrolase"/>
    <property type="match status" value="1"/>
</dbReference>
<gene>
    <name evidence="2" type="ORF">A3A77_00620</name>
</gene>
<name>A0A1G1VAT8_9BACT</name>
<evidence type="ECO:0000313" key="3">
    <source>
        <dbReference type="Proteomes" id="UP000178659"/>
    </source>
</evidence>
<dbReference type="InterPro" id="IPR051532">
    <property type="entry name" value="Ester_Hydrolysis_Enzymes"/>
</dbReference>
<evidence type="ECO:0000313" key="2">
    <source>
        <dbReference type="EMBL" id="OGY12466.1"/>
    </source>
</evidence>
<feature type="domain" description="SGNH hydrolase-type esterase" evidence="1">
    <location>
        <begin position="6"/>
        <end position="197"/>
    </location>
</feature>
<reference evidence="2 3" key="1">
    <citation type="journal article" date="2016" name="Nat. Commun.">
        <title>Thousands of microbial genomes shed light on interconnected biogeochemical processes in an aquifer system.</title>
        <authorList>
            <person name="Anantharaman K."/>
            <person name="Brown C.T."/>
            <person name="Hug L.A."/>
            <person name="Sharon I."/>
            <person name="Castelle C.J."/>
            <person name="Probst A.J."/>
            <person name="Thomas B.C."/>
            <person name="Singh A."/>
            <person name="Wilkins M.J."/>
            <person name="Karaoz U."/>
            <person name="Brodie E.L."/>
            <person name="Williams K.H."/>
            <person name="Hubbard S.S."/>
            <person name="Banfield J.F."/>
        </authorList>
    </citation>
    <scope>NUCLEOTIDE SEQUENCE [LARGE SCALE GENOMIC DNA]</scope>
</reference>
<dbReference type="AlphaFoldDB" id="A0A1G1VAT8"/>
<comment type="caution">
    <text evidence="2">The sequence shown here is derived from an EMBL/GenBank/DDBJ whole genome shotgun (WGS) entry which is preliminary data.</text>
</comment>
<dbReference type="EMBL" id="MHCC01000027">
    <property type="protein sequence ID" value="OGY12466.1"/>
    <property type="molecule type" value="Genomic_DNA"/>
</dbReference>
<dbReference type="GO" id="GO:0004622">
    <property type="term" value="F:phosphatidylcholine lysophospholipase activity"/>
    <property type="evidence" value="ECO:0007669"/>
    <property type="project" value="TreeGrafter"/>
</dbReference>
<evidence type="ECO:0000259" key="1">
    <source>
        <dbReference type="Pfam" id="PF13472"/>
    </source>
</evidence>
<dbReference type="Pfam" id="PF13472">
    <property type="entry name" value="Lipase_GDSL_2"/>
    <property type="match status" value="1"/>
</dbReference>
<proteinExistence type="predicted"/>